<protein>
    <submittedName>
        <fullName evidence="1">Uncharacterized protein</fullName>
    </submittedName>
</protein>
<reference evidence="1" key="2">
    <citation type="submission" date="2012-06" db="EMBL/GenBank/DDBJ databases">
        <authorList>
            <person name="Yu Y."/>
            <person name="Currie J."/>
            <person name="Lomeli R."/>
            <person name="Angelova A."/>
            <person name="Collura K."/>
            <person name="Wissotski M."/>
            <person name="Campos D."/>
            <person name="Kudrna D."/>
            <person name="Golser W."/>
            <person name="Ashely E."/>
            <person name="Descour A."/>
            <person name="Fernandes J."/>
            <person name="Soderlund C."/>
            <person name="Walbot V."/>
        </authorList>
    </citation>
    <scope>NUCLEOTIDE SEQUENCE</scope>
    <source>
        <strain evidence="1">B73</strain>
    </source>
</reference>
<accession>B7ZXT9</accession>
<sequence>MRPEELNRCNSSIYRHIKHRLEALRGKQMDFDPGTFRDNKVELVGAGKVAYAGVADAGGLVRRDDVVPHAHLRRRRGAVGSGR</sequence>
<evidence type="ECO:0000313" key="1">
    <source>
        <dbReference type="EMBL" id="ACL52738.1"/>
    </source>
</evidence>
<name>B7ZXT9_MAIZE</name>
<reference evidence="1" key="1">
    <citation type="journal article" date="2009" name="PLoS Genet.">
        <title>Sequencing, mapping, and analysis of 27,455 maize full-length cDNAs.</title>
        <authorList>
            <person name="Soderlund C."/>
            <person name="Descour A."/>
            <person name="Kudrna D."/>
            <person name="Bomhoff M."/>
            <person name="Boyd L."/>
            <person name="Currie J."/>
            <person name="Angelova A."/>
            <person name="Collura K."/>
            <person name="Wissotski M."/>
            <person name="Ashley E."/>
            <person name="Morrow D."/>
            <person name="Fernandes J."/>
            <person name="Walbot V."/>
            <person name="Yu Y."/>
        </authorList>
    </citation>
    <scope>NUCLEOTIDE SEQUENCE</scope>
    <source>
        <strain evidence="1">B73</strain>
    </source>
</reference>
<proteinExistence type="evidence at transcript level"/>
<dbReference type="AlphaFoldDB" id="B7ZXT9"/>
<organism evidence="1">
    <name type="scientific">Zea mays</name>
    <name type="common">Maize</name>
    <dbReference type="NCBI Taxonomy" id="4577"/>
    <lineage>
        <taxon>Eukaryota</taxon>
        <taxon>Viridiplantae</taxon>
        <taxon>Streptophyta</taxon>
        <taxon>Embryophyta</taxon>
        <taxon>Tracheophyta</taxon>
        <taxon>Spermatophyta</taxon>
        <taxon>Magnoliopsida</taxon>
        <taxon>Liliopsida</taxon>
        <taxon>Poales</taxon>
        <taxon>Poaceae</taxon>
        <taxon>PACMAD clade</taxon>
        <taxon>Panicoideae</taxon>
        <taxon>Andropogonodae</taxon>
        <taxon>Andropogoneae</taxon>
        <taxon>Tripsacinae</taxon>
        <taxon>Zea</taxon>
    </lineage>
</organism>
<dbReference type="EMBL" id="BT054131">
    <property type="protein sequence ID" value="ACL52738.1"/>
    <property type="molecule type" value="mRNA"/>
</dbReference>